<dbReference type="GO" id="GO:0005506">
    <property type="term" value="F:iron ion binding"/>
    <property type="evidence" value="ECO:0007669"/>
    <property type="project" value="InterPro"/>
</dbReference>
<dbReference type="SMART" id="SM00702">
    <property type="entry name" value="P4Hc"/>
    <property type="match status" value="1"/>
</dbReference>
<dbReference type="GO" id="GO:0031418">
    <property type="term" value="F:L-ascorbic acid binding"/>
    <property type="evidence" value="ECO:0007669"/>
    <property type="project" value="UniProtKB-KW"/>
</dbReference>
<dbReference type="EMBL" id="JAAGAB010000004">
    <property type="protein sequence ID" value="NDV02507.1"/>
    <property type="molecule type" value="Genomic_DNA"/>
</dbReference>
<comment type="cofactor">
    <cofactor evidence="1">
        <name>L-ascorbate</name>
        <dbReference type="ChEBI" id="CHEBI:38290"/>
    </cofactor>
</comment>
<reference evidence="8 9" key="1">
    <citation type="submission" date="2020-02" db="EMBL/GenBank/DDBJ databases">
        <title>Pseudoroseicyclus tamarix, sp. nov., isolated from offshore sediment of a Tamarix chinensis forest.</title>
        <authorList>
            <person name="Gai Y."/>
        </authorList>
    </citation>
    <scope>NUCLEOTIDE SEQUENCE [LARGE SCALE GENOMIC DNA]</scope>
    <source>
        <strain evidence="8 9">CLL3-39</strain>
    </source>
</reference>
<evidence type="ECO:0000256" key="2">
    <source>
        <dbReference type="ARBA" id="ARBA00022723"/>
    </source>
</evidence>
<dbReference type="Proteomes" id="UP000474757">
    <property type="component" value="Unassembled WGS sequence"/>
</dbReference>
<dbReference type="GO" id="GO:0016705">
    <property type="term" value="F:oxidoreductase activity, acting on paired donors, with incorporation or reduction of molecular oxygen"/>
    <property type="evidence" value="ECO:0007669"/>
    <property type="project" value="InterPro"/>
</dbReference>
<accession>A0A6B2JVI4</accession>
<keyword evidence="4" id="KW-0223">Dioxygenase</keyword>
<comment type="caution">
    <text evidence="8">The sequence shown here is derived from an EMBL/GenBank/DDBJ whole genome shotgun (WGS) entry which is preliminary data.</text>
</comment>
<dbReference type="Pfam" id="PF13640">
    <property type="entry name" value="2OG-FeII_Oxy_3"/>
    <property type="match status" value="1"/>
</dbReference>
<keyword evidence="5" id="KW-0560">Oxidoreductase</keyword>
<feature type="domain" description="Fe2OG dioxygenase" evidence="7">
    <location>
        <begin position="81"/>
        <end position="178"/>
    </location>
</feature>
<evidence type="ECO:0000259" key="7">
    <source>
        <dbReference type="PROSITE" id="PS51471"/>
    </source>
</evidence>
<evidence type="ECO:0000256" key="1">
    <source>
        <dbReference type="ARBA" id="ARBA00001961"/>
    </source>
</evidence>
<dbReference type="InterPro" id="IPR006620">
    <property type="entry name" value="Pro_4_hyd_alph"/>
</dbReference>
<keyword evidence="6" id="KW-0408">Iron</keyword>
<evidence type="ECO:0000256" key="3">
    <source>
        <dbReference type="ARBA" id="ARBA00022896"/>
    </source>
</evidence>
<dbReference type="InterPro" id="IPR005123">
    <property type="entry name" value="Oxoglu/Fe-dep_dioxygenase_dom"/>
</dbReference>
<name>A0A6B2JVI4_9RHOB</name>
<evidence type="ECO:0000313" key="9">
    <source>
        <dbReference type="Proteomes" id="UP000474757"/>
    </source>
</evidence>
<dbReference type="PROSITE" id="PS51471">
    <property type="entry name" value="FE2OG_OXY"/>
    <property type="match status" value="1"/>
</dbReference>
<dbReference type="AlphaFoldDB" id="A0A6B2JVI4"/>
<evidence type="ECO:0000313" key="8">
    <source>
        <dbReference type="EMBL" id="NDV02507.1"/>
    </source>
</evidence>
<dbReference type="Gene3D" id="2.60.120.620">
    <property type="entry name" value="q2cbj1_9rhob like domain"/>
    <property type="match status" value="1"/>
</dbReference>
<dbReference type="InterPro" id="IPR044862">
    <property type="entry name" value="Pro_4_hyd_alph_FE2OG_OXY"/>
</dbReference>
<keyword evidence="3" id="KW-0847">Vitamin C</keyword>
<gene>
    <name evidence="8" type="ORF">GZA08_16175</name>
</gene>
<keyword evidence="2" id="KW-0479">Metal-binding</keyword>
<sequence>MIHVQSVAAAFSAAECDHLALIVAEAPAQAARLVGQRESNMRRADLVWIDEVAGAEWVMDRLIEITARANREAFGFDLTDFSESPQVARYDAAREGHFDWHSDIGDGRLAARRKLTLVVQLSEPEEYEGGALEIMPSGHVVAAERGRGAATLFPSYLLHRVTPVTAGVRQSLTVWAHGPAFR</sequence>
<keyword evidence="9" id="KW-1185">Reference proteome</keyword>
<protein>
    <submittedName>
        <fullName evidence="8">2OG-Fe(II) oxygenase</fullName>
    </submittedName>
</protein>
<dbReference type="RefSeq" id="WP_163895558.1">
    <property type="nucleotide sequence ID" value="NZ_JAAFYS010000004.1"/>
</dbReference>
<proteinExistence type="predicted"/>
<organism evidence="8 9">
    <name type="scientific">Pseudoroseicyclus tamaricis</name>
    <dbReference type="NCBI Taxonomy" id="2705421"/>
    <lineage>
        <taxon>Bacteria</taxon>
        <taxon>Pseudomonadati</taxon>
        <taxon>Pseudomonadota</taxon>
        <taxon>Alphaproteobacteria</taxon>
        <taxon>Rhodobacterales</taxon>
        <taxon>Paracoccaceae</taxon>
        <taxon>Pseudoroseicyclus</taxon>
    </lineage>
</organism>
<evidence type="ECO:0000256" key="6">
    <source>
        <dbReference type="ARBA" id="ARBA00023004"/>
    </source>
</evidence>
<evidence type="ECO:0000256" key="5">
    <source>
        <dbReference type="ARBA" id="ARBA00023002"/>
    </source>
</evidence>
<evidence type="ECO:0000256" key="4">
    <source>
        <dbReference type="ARBA" id="ARBA00022964"/>
    </source>
</evidence>
<dbReference type="GO" id="GO:0051213">
    <property type="term" value="F:dioxygenase activity"/>
    <property type="evidence" value="ECO:0007669"/>
    <property type="project" value="UniProtKB-KW"/>
</dbReference>